<dbReference type="InterPro" id="IPR006321">
    <property type="entry name" value="PilT/PilU"/>
</dbReference>
<dbReference type="NCBIfam" id="TIGR01420">
    <property type="entry name" value="pilT_fam"/>
    <property type="match status" value="1"/>
</dbReference>
<dbReference type="GO" id="GO:0016887">
    <property type="term" value="F:ATP hydrolysis activity"/>
    <property type="evidence" value="ECO:0007669"/>
    <property type="project" value="InterPro"/>
</dbReference>
<dbReference type="PANTHER" id="PTHR30486">
    <property type="entry name" value="TWITCHING MOTILITY PROTEIN PILT"/>
    <property type="match status" value="1"/>
</dbReference>
<comment type="caution">
    <text evidence="3">The sequence shown here is derived from an EMBL/GenBank/DDBJ whole genome shotgun (WGS) entry which is preliminary data.</text>
</comment>
<dbReference type="Pfam" id="PF00437">
    <property type="entry name" value="T2SSE"/>
    <property type="match status" value="1"/>
</dbReference>
<name>A0A927WV19_SELRU</name>
<gene>
    <name evidence="3" type="ORF">E7201_08945</name>
</gene>
<evidence type="ECO:0000256" key="1">
    <source>
        <dbReference type="ARBA" id="ARBA00006611"/>
    </source>
</evidence>
<evidence type="ECO:0000259" key="2">
    <source>
        <dbReference type="PROSITE" id="PS00662"/>
    </source>
</evidence>
<dbReference type="SUPFAM" id="SSF52540">
    <property type="entry name" value="P-loop containing nucleoside triphosphate hydrolases"/>
    <property type="match status" value="1"/>
</dbReference>
<dbReference type="Proteomes" id="UP000761380">
    <property type="component" value="Unassembled WGS sequence"/>
</dbReference>
<dbReference type="PANTHER" id="PTHR30486:SF16">
    <property type="entry name" value="TWITCHING MOTILITY PROTEIN PILT"/>
    <property type="match status" value="1"/>
</dbReference>
<dbReference type="Gene3D" id="3.40.50.300">
    <property type="entry name" value="P-loop containing nucleotide triphosphate hydrolases"/>
    <property type="match status" value="1"/>
</dbReference>
<dbReference type="AlphaFoldDB" id="A0A927WV19"/>
<dbReference type="GO" id="GO:0005524">
    <property type="term" value="F:ATP binding"/>
    <property type="evidence" value="ECO:0007669"/>
    <property type="project" value="InterPro"/>
</dbReference>
<dbReference type="Gene3D" id="3.30.450.90">
    <property type="match status" value="1"/>
</dbReference>
<dbReference type="InterPro" id="IPR050921">
    <property type="entry name" value="T4SS_GSP_E_ATPase"/>
</dbReference>
<dbReference type="InterPro" id="IPR027417">
    <property type="entry name" value="P-loop_NTPase"/>
</dbReference>
<protein>
    <submittedName>
        <fullName evidence="3">PilT/PilU family type 4a pilus ATPase</fullName>
    </submittedName>
</protein>
<reference evidence="3" key="1">
    <citation type="submission" date="2019-04" db="EMBL/GenBank/DDBJ databases">
        <title>Evolution of Biomass-Degrading Anaerobic Consortia Revealed by Metagenomics.</title>
        <authorList>
            <person name="Peng X."/>
        </authorList>
    </citation>
    <scope>NUCLEOTIDE SEQUENCE</scope>
    <source>
        <strain evidence="3">SIG240</strain>
    </source>
</reference>
<feature type="domain" description="Bacterial type II secretion system protein E" evidence="2">
    <location>
        <begin position="196"/>
        <end position="210"/>
    </location>
</feature>
<proteinExistence type="inferred from homology"/>
<dbReference type="EMBL" id="SVBY01000068">
    <property type="protein sequence ID" value="MBE6093273.1"/>
    <property type="molecule type" value="Genomic_DNA"/>
</dbReference>
<comment type="similarity">
    <text evidence="1">Belongs to the GSP E family.</text>
</comment>
<evidence type="ECO:0000313" key="4">
    <source>
        <dbReference type="Proteomes" id="UP000761380"/>
    </source>
</evidence>
<dbReference type="PROSITE" id="PS00662">
    <property type="entry name" value="T2SP_E"/>
    <property type="match status" value="1"/>
</dbReference>
<accession>A0A927WV19</accession>
<dbReference type="InterPro" id="IPR001482">
    <property type="entry name" value="T2SS/T4SS_dom"/>
</dbReference>
<evidence type="ECO:0000313" key="3">
    <source>
        <dbReference type="EMBL" id="MBE6093273.1"/>
    </source>
</evidence>
<organism evidence="3 4">
    <name type="scientific">Selenomonas ruminantium</name>
    <dbReference type="NCBI Taxonomy" id="971"/>
    <lineage>
        <taxon>Bacteria</taxon>
        <taxon>Bacillati</taxon>
        <taxon>Bacillota</taxon>
        <taxon>Negativicutes</taxon>
        <taxon>Selenomonadales</taxon>
        <taxon>Selenomonadaceae</taxon>
        <taxon>Selenomonas</taxon>
    </lineage>
</organism>
<sequence length="352" mass="38804">MCSDIDWRELIGKAITTDASDIHLTVGQKPRMRCLGILTPMDSRPLTEPVMKEICSVILNDGQREYLTKKRETDLSWIFAGRRFRVHAYYQQGCLALAFRLLPEKIPSLAELGAPKAWQKMKGIDQGLILVTGRTGSGKSTTLAAFIEELNHEKPYHIVTLEDPIEYVFYPDKCFISQRELGTDFYSFGNALKGSLREMPDLVLVGEIRDYDTLATALAAASAGMLVLGTLHSASAAEAVLRMEGMFPLEEQSSLRSLLAEVLQGIFAQRLVPAAGGGRMAVTEVLLANPAVRSLIRQGKYNQLISVMLSQQAVGMQTLAMDAQRLWQAGRIDGAVYDKLCSQQGGLYDVSL</sequence>